<dbReference type="GO" id="GO:0007187">
    <property type="term" value="P:G protein-coupled receptor signaling pathway, coupled to cyclic nucleotide second messenger"/>
    <property type="evidence" value="ECO:0007669"/>
    <property type="project" value="TreeGrafter"/>
</dbReference>
<dbReference type="InterPro" id="IPR000276">
    <property type="entry name" value="GPCR_Rhodpsn"/>
</dbReference>
<dbReference type="PANTHER" id="PTHR24247">
    <property type="entry name" value="5-HYDROXYTRYPTAMINE RECEPTOR"/>
    <property type="match status" value="1"/>
</dbReference>
<evidence type="ECO:0000256" key="7">
    <source>
        <dbReference type="ARBA" id="ARBA00023170"/>
    </source>
</evidence>
<dbReference type="GO" id="GO:0030425">
    <property type="term" value="C:dendrite"/>
    <property type="evidence" value="ECO:0007669"/>
    <property type="project" value="TreeGrafter"/>
</dbReference>
<gene>
    <name evidence="11" type="ORF">HOLleu_33972</name>
</gene>
<dbReference type="PRINTS" id="PR00237">
    <property type="entry name" value="GPCRRHODOPSN"/>
</dbReference>
<dbReference type="Gene3D" id="1.20.1070.10">
    <property type="entry name" value="Rhodopsin 7-helix transmembrane proteins"/>
    <property type="match status" value="2"/>
</dbReference>
<protein>
    <submittedName>
        <fullName evidence="11">Octopamine receptor 1</fullName>
    </submittedName>
</protein>
<keyword evidence="3 9" id="KW-0812">Transmembrane</keyword>
<dbReference type="AlphaFoldDB" id="A0A9Q1BI18"/>
<evidence type="ECO:0000256" key="9">
    <source>
        <dbReference type="SAM" id="Phobius"/>
    </source>
</evidence>
<dbReference type="GO" id="GO:0004993">
    <property type="term" value="F:G protein-coupled serotonin receptor activity"/>
    <property type="evidence" value="ECO:0007669"/>
    <property type="project" value="TreeGrafter"/>
</dbReference>
<feature type="domain" description="G-protein coupled receptors family 1 profile" evidence="10">
    <location>
        <begin position="1"/>
        <end position="367"/>
    </location>
</feature>
<evidence type="ECO:0000256" key="8">
    <source>
        <dbReference type="ARBA" id="ARBA00023224"/>
    </source>
</evidence>
<keyword evidence="4 9" id="KW-1133">Transmembrane helix</keyword>
<feature type="transmembrane region" description="Helical" evidence="9">
    <location>
        <begin position="69"/>
        <end position="89"/>
    </location>
</feature>
<comment type="subcellular location">
    <subcellularLocation>
        <location evidence="1">Cell membrane</location>
        <topology evidence="1">Multi-pass membrane protein</topology>
    </subcellularLocation>
</comment>
<feature type="transmembrane region" description="Helical" evidence="9">
    <location>
        <begin position="28"/>
        <end position="49"/>
    </location>
</feature>
<sequence>MVILISRDRYLMVKDVLQHRLTQTPKNAVRLIAGAYLGTFFFATLNSLWLHQHGLIEEFCGRVILHVGYQTFLMFVNVIIPVSLLIGFNDMMFKCLKKREQQFIRMTSVPCRHTNHTSTRAKSLQTCEDQKSVFEENARRNVFTDLNKVYIVNSVQRKDAGHSKWKNVSEFANIQQIKTEPSLTYSLSMENLPIDMTSTFVKNEEGNLCCRYSKKEITINIGICEEGVSSCSHENNLPKPTMPNDLEMSTNCKVSCCNEKLHEKCKNREESPGNRTNGKQIIQSPSVISISSCAGCLRRNVKRCELNGCCKMAKTVTTLVSIFLLCWLPFYTAIILNVYGVASIADQTLHVLFFMVCSNSAISPCLYVATHKTFRKAILKILTCG</sequence>
<dbReference type="GO" id="GO:0005886">
    <property type="term" value="C:plasma membrane"/>
    <property type="evidence" value="ECO:0007669"/>
    <property type="project" value="UniProtKB-SubCell"/>
</dbReference>
<dbReference type="CDD" id="cd00637">
    <property type="entry name" value="7tm_classA_rhodopsin-like"/>
    <property type="match status" value="1"/>
</dbReference>
<dbReference type="PROSITE" id="PS50262">
    <property type="entry name" value="G_PROTEIN_RECEP_F1_2"/>
    <property type="match status" value="1"/>
</dbReference>
<keyword evidence="12" id="KW-1185">Reference proteome</keyword>
<keyword evidence="2" id="KW-1003">Cell membrane</keyword>
<reference evidence="11" key="1">
    <citation type="submission" date="2021-10" db="EMBL/GenBank/DDBJ databases">
        <title>Tropical sea cucumber genome reveals ecological adaptation and Cuvierian tubules defense mechanism.</title>
        <authorList>
            <person name="Chen T."/>
        </authorList>
    </citation>
    <scope>NUCLEOTIDE SEQUENCE</scope>
    <source>
        <strain evidence="11">Nanhai2018</strain>
        <tissue evidence="11">Muscle</tissue>
    </source>
</reference>
<dbReference type="GO" id="GO:0007268">
    <property type="term" value="P:chemical synaptic transmission"/>
    <property type="evidence" value="ECO:0007669"/>
    <property type="project" value="TreeGrafter"/>
</dbReference>
<dbReference type="PANTHER" id="PTHR24247:SF202">
    <property type="entry name" value="5-HYDROXYTRYPTAMINE RECEPTOR 1"/>
    <property type="match status" value="1"/>
</dbReference>
<organism evidence="11 12">
    <name type="scientific">Holothuria leucospilota</name>
    <name type="common">Black long sea cucumber</name>
    <name type="synonym">Mertensiothuria leucospilota</name>
    <dbReference type="NCBI Taxonomy" id="206669"/>
    <lineage>
        <taxon>Eukaryota</taxon>
        <taxon>Metazoa</taxon>
        <taxon>Echinodermata</taxon>
        <taxon>Eleutherozoa</taxon>
        <taxon>Echinozoa</taxon>
        <taxon>Holothuroidea</taxon>
        <taxon>Aspidochirotacea</taxon>
        <taxon>Aspidochirotida</taxon>
        <taxon>Holothuriidae</taxon>
        <taxon>Holothuria</taxon>
    </lineage>
</organism>
<keyword evidence="5" id="KW-0297">G-protein coupled receptor</keyword>
<evidence type="ECO:0000256" key="1">
    <source>
        <dbReference type="ARBA" id="ARBA00004651"/>
    </source>
</evidence>
<dbReference type="SUPFAM" id="SSF81321">
    <property type="entry name" value="Family A G protein-coupled receptor-like"/>
    <property type="match status" value="1"/>
</dbReference>
<evidence type="ECO:0000256" key="6">
    <source>
        <dbReference type="ARBA" id="ARBA00023136"/>
    </source>
</evidence>
<dbReference type="Proteomes" id="UP001152320">
    <property type="component" value="Chromosome 17"/>
</dbReference>
<keyword evidence="7 11" id="KW-0675">Receptor</keyword>
<name>A0A9Q1BI18_HOLLE</name>
<evidence type="ECO:0000256" key="2">
    <source>
        <dbReference type="ARBA" id="ARBA00022475"/>
    </source>
</evidence>
<evidence type="ECO:0000313" key="11">
    <source>
        <dbReference type="EMBL" id="KAJ8026194.1"/>
    </source>
</evidence>
<dbReference type="Pfam" id="PF00001">
    <property type="entry name" value="7tm_1"/>
    <property type="match status" value="1"/>
</dbReference>
<proteinExistence type="predicted"/>
<accession>A0A9Q1BI18</accession>
<feature type="transmembrane region" description="Helical" evidence="9">
    <location>
        <begin position="351"/>
        <end position="370"/>
    </location>
</feature>
<keyword evidence="8" id="KW-0807">Transducer</keyword>
<dbReference type="EMBL" id="JAIZAY010000017">
    <property type="protein sequence ID" value="KAJ8026194.1"/>
    <property type="molecule type" value="Genomic_DNA"/>
</dbReference>
<dbReference type="InterPro" id="IPR017452">
    <property type="entry name" value="GPCR_Rhodpsn_7TM"/>
</dbReference>
<evidence type="ECO:0000256" key="3">
    <source>
        <dbReference type="ARBA" id="ARBA00022692"/>
    </source>
</evidence>
<feature type="transmembrane region" description="Helical" evidence="9">
    <location>
        <begin position="316"/>
        <end position="339"/>
    </location>
</feature>
<dbReference type="GO" id="GO:0045202">
    <property type="term" value="C:synapse"/>
    <property type="evidence" value="ECO:0007669"/>
    <property type="project" value="GOC"/>
</dbReference>
<evidence type="ECO:0000256" key="4">
    <source>
        <dbReference type="ARBA" id="ARBA00022989"/>
    </source>
</evidence>
<dbReference type="GO" id="GO:0030594">
    <property type="term" value="F:neurotransmitter receptor activity"/>
    <property type="evidence" value="ECO:0007669"/>
    <property type="project" value="TreeGrafter"/>
</dbReference>
<evidence type="ECO:0000256" key="5">
    <source>
        <dbReference type="ARBA" id="ARBA00023040"/>
    </source>
</evidence>
<keyword evidence="6 9" id="KW-0472">Membrane</keyword>
<comment type="caution">
    <text evidence="11">The sequence shown here is derived from an EMBL/GenBank/DDBJ whole genome shotgun (WGS) entry which is preliminary data.</text>
</comment>
<evidence type="ECO:0000313" key="12">
    <source>
        <dbReference type="Proteomes" id="UP001152320"/>
    </source>
</evidence>
<evidence type="ECO:0000259" key="10">
    <source>
        <dbReference type="PROSITE" id="PS50262"/>
    </source>
</evidence>